<feature type="transmembrane region" description="Helical" evidence="6">
    <location>
        <begin position="187"/>
        <end position="207"/>
    </location>
</feature>
<keyword evidence="5" id="KW-0046">Antibiotic resistance</keyword>
<dbReference type="PIRSF" id="PIRSF006648">
    <property type="entry name" value="DrrB"/>
    <property type="match status" value="1"/>
</dbReference>
<protein>
    <recommendedName>
        <fullName evidence="6">Transport permease protein</fullName>
    </recommendedName>
</protein>
<feature type="transmembrane region" description="Helical" evidence="6">
    <location>
        <begin position="244"/>
        <end position="263"/>
    </location>
</feature>
<keyword evidence="3 6" id="KW-1133">Transmembrane helix</keyword>
<dbReference type="InterPro" id="IPR013525">
    <property type="entry name" value="ABC2_TM"/>
</dbReference>
<dbReference type="RefSeq" id="WP_388004917.1">
    <property type="nucleotide sequence ID" value="NZ_JBHUEE010000003.1"/>
</dbReference>
<dbReference type="PANTHER" id="PTHR43229:SF2">
    <property type="entry name" value="NODULATION PROTEIN J"/>
    <property type="match status" value="1"/>
</dbReference>
<gene>
    <name evidence="8" type="ORF">ACFSE6_08320</name>
</gene>
<proteinExistence type="inferred from homology"/>
<dbReference type="InterPro" id="IPR000412">
    <property type="entry name" value="ABC_2_transport"/>
</dbReference>
<dbReference type="PANTHER" id="PTHR43229">
    <property type="entry name" value="NODULATION PROTEIN J"/>
    <property type="match status" value="1"/>
</dbReference>
<evidence type="ECO:0000256" key="4">
    <source>
        <dbReference type="ARBA" id="ARBA00023136"/>
    </source>
</evidence>
<dbReference type="InterPro" id="IPR047817">
    <property type="entry name" value="ABC2_TM_bact-type"/>
</dbReference>
<feature type="transmembrane region" description="Helical" evidence="6">
    <location>
        <begin position="76"/>
        <end position="97"/>
    </location>
</feature>
<evidence type="ECO:0000313" key="9">
    <source>
        <dbReference type="Proteomes" id="UP001597277"/>
    </source>
</evidence>
<sequence length="269" mass="27839">MTTITTVTGRPPASADAPRPGIGALRSSAIFLGRSIRHSLRDGEGLVMAIVLPVMLMLIFTYVFGGAISGEGYLDYVVPGIVLTCAGFGAASVATSVNHDITRGAMRRFRTMPIPAATVLAGHITASVARNLVATAVVIGVAFVIGFRPTASPLDWLGALAVVMLWIAAITALFAFVGLVAGSPEAASGYGFGLLFLPYVSSAFAPIETMPDWLQPVATYQPVNPVVETIRGLLVGGDTAAPASIAWCSGIIALAAVLITVRFPRAGDR</sequence>
<keyword evidence="6" id="KW-1003">Cell membrane</keyword>
<evidence type="ECO:0000256" key="3">
    <source>
        <dbReference type="ARBA" id="ARBA00022989"/>
    </source>
</evidence>
<name>A0ABW4L6W5_9MICO</name>
<reference evidence="9" key="1">
    <citation type="journal article" date="2019" name="Int. J. Syst. Evol. Microbiol.">
        <title>The Global Catalogue of Microorganisms (GCM) 10K type strain sequencing project: providing services to taxonomists for standard genome sequencing and annotation.</title>
        <authorList>
            <consortium name="The Broad Institute Genomics Platform"/>
            <consortium name="The Broad Institute Genome Sequencing Center for Infectious Disease"/>
            <person name="Wu L."/>
            <person name="Ma J."/>
        </authorList>
    </citation>
    <scope>NUCLEOTIDE SEQUENCE [LARGE SCALE GENOMIC DNA]</scope>
    <source>
        <strain evidence="9">JCM 17130</strain>
    </source>
</reference>
<feature type="transmembrane region" description="Helical" evidence="6">
    <location>
        <begin position="157"/>
        <end position="180"/>
    </location>
</feature>
<keyword evidence="2 6" id="KW-0812">Transmembrane</keyword>
<dbReference type="EMBL" id="JBHUEE010000003">
    <property type="protein sequence ID" value="MFD1717836.1"/>
    <property type="molecule type" value="Genomic_DNA"/>
</dbReference>
<accession>A0ABW4L6W5</accession>
<feature type="transmembrane region" description="Helical" evidence="6">
    <location>
        <begin position="45"/>
        <end position="64"/>
    </location>
</feature>
<evidence type="ECO:0000256" key="6">
    <source>
        <dbReference type="RuleBase" id="RU361157"/>
    </source>
</evidence>
<feature type="domain" description="ABC transmembrane type-2" evidence="7">
    <location>
        <begin position="44"/>
        <end position="266"/>
    </location>
</feature>
<keyword evidence="9" id="KW-1185">Reference proteome</keyword>
<keyword evidence="4 6" id="KW-0472">Membrane</keyword>
<dbReference type="Proteomes" id="UP001597277">
    <property type="component" value="Unassembled WGS sequence"/>
</dbReference>
<dbReference type="InterPro" id="IPR051784">
    <property type="entry name" value="Nod_factor_ABC_transporter"/>
</dbReference>
<comment type="subcellular location">
    <subcellularLocation>
        <location evidence="6">Cell membrane</location>
        <topology evidence="6">Multi-pass membrane protein</topology>
    </subcellularLocation>
    <subcellularLocation>
        <location evidence="1">Membrane</location>
        <topology evidence="1">Multi-pass membrane protein</topology>
    </subcellularLocation>
</comment>
<dbReference type="PROSITE" id="PS51012">
    <property type="entry name" value="ABC_TM2"/>
    <property type="match status" value="1"/>
</dbReference>
<dbReference type="Pfam" id="PF01061">
    <property type="entry name" value="ABC2_membrane"/>
    <property type="match status" value="1"/>
</dbReference>
<comment type="caution">
    <text evidence="8">The sequence shown here is derived from an EMBL/GenBank/DDBJ whole genome shotgun (WGS) entry which is preliminary data.</text>
</comment>
<evidence type="ECO:0000256" key="5">
    <source>
        <dbReference type="ARBA" id="ARBA00023251"/>
    </source>
</evidence>
<keyword evidence="6" id="KW-0813">Transport</keyword>
<comment type="similarity">
    <text evidence="6">Belongs to the ABC-2 integral membrane protein family.</text>
</comment>
<evidence type="ECO:0000256" key="2">
    <source>
        <dbReference type="ARBA" id="ARBA00022692"/>
    </source>
</evidence>
<evidence type="ECO:0000313" key="8">
    <source>
        <dbReference type="EMBL" id="MFD1717836.1"/>
    </source>
</evidence>
<feature type="transmembrane region" description="Helical" evidence="6">
    <location>
        <begin position="118"/>
        <end position="145"/>
    </location>
</feature>
<organism evidence="8 9">
    <name type="scientific">Georgenia deserti</name>
    <dbReference type="NCBI Taxonomy" id="2093781"/>
    <lineage>
        <taxon>Bacteria</taxon>
        <taxon>Bacillati</taxon>
        <taxon>Actinomycetota</taxon>
        <taxon>Actinomycetes</taxon>
        <taxon>Micrococcales</taxon>
        <taxon>Bogoriellaceae</taxon>
        <taxon>Georgenia</taxon>
    </lineage>
</organism>
<evidence type="ECO:0000256" key="1">
    <source>
        <dbReference type="ARBA" id="ARBA00004141"/>
    </source>
</evidence>
<evidence type="ECO:0000259" key="7">
    <source>
        <dbReference type="PROSITE" id="PS51012"/>
    </source>
</evidence>